<feature type="transmembrane region" description="Helical" evidence="1">
    <location>
        <begin position="12"/>
        <end position="37"/>
    </location>
</feature>
<name>A0A2M6WMA1_9BACT</name>
<comment type="caution">
    <text evidence="2">The sequence shown here is derived from an EMBL/GenBank/DDBJ whole genome shotgun (WGS) entry which is preliminary data.</text>
</comment>
<dbReference type="AlphaFoldDB" id="A0A2M6WMA1"/>
<accession>A0A2M6WMA1</accession>
<protein>
    <recommendedName>
        <fullName evidence="4">Type 4 fimbrial biogenesis protein PilX N-terminal domain-containing protein</fullName>
    </recommendedName>
</protein>
<keyword evidence="1" id="KW-1133">Transmembrane helix</keyword>
<evidence type="ECO:0000313" key="3">
    <source>
        <dbReference type="Proteomes" id="UP000229335"/>
    </source>
</evidence>
<sequence>MAETYKNDQGGVTLILTLIVMSLLLFLGIYFMSFALADYKISFSHAQAVQGYYLAEAGLHEMIYKLKNDDAYRVPFETDSDWSATLSRNNVFNTGESYSISIRNNSQAHAQIVATSSISLLDATSAQRVTQTDVFKALGQSPVQDSSGYADGNIEISASIVNFHNGSARSNNIFDVKFAGTVAIDKDLNATGNFLKSWASTVMTSGVNVDSDSSHVHAANYPPAAAPINMPGVDFDSTSPNSYKNRAIATGVYHTSSAFETLMRNNQNLTLNEAITYVDGDVKLCGGQNLIINGVLAIGRDLIVGQKYGCWSRYGLNSITVNHATGQPAGILAKRKIYFETSTGTININGIIYANDQLSVAGIPFGMNFETRGGMISRKLTITSFWRPLNIYYDNAILAEVLGATEFSPVVNIEHWEEEY</sequence>
<gene>
    <name evidence="2" type="ORF">COU00_01705</name>
</gene>
<dbReference type="EMBL" id="PFAS01000026">
    <property type="protein sequence ID" value="PIT93931.1"/>
    <property type="molecule type" value="Genomic_DNA"/>
</dbReference>
<organism evidence="2 3">
    <name type="scientific">Candidatus Falkowbacteria bacterium CG10_big_fil_rev_8_21_14_0_10_43_11</name>
    <dbReference type="NCBI Taxonomy" id="1974568"/>
    <lineage>
        <taxon>Bacteria</taxon>
        <taxon>Candidatus Falkowiibacteriota</taxon>
    </lineage>
</organism>
<evidence type="ECO:0000313" key="2">
    <source>
        <dbReference type="EMBL" id="PIT93931.1"/>
    </source>
</evidence>
<evidence type="ECO:0008006" key="4">
    <source>
        <dbReference type="Google" id="ProtNLM"/>
    </source>
</evidence>
<dbReference type="Proteomes" id="UP000229335">
    <property type="component" value="Unassembled WGS sequence"/>
</dbReference>
<evidence type="ECO:0000256" key="1">
    <source>
        <dbReference type="SAM" id="Phobius"/>
    </source>
</evidence>
<proteinExistence type="predicted"/>
<reference evidence="3" key="1">
    <citation type="submission" date="2017-09" db="EMBL/GenBank/DDBJ databases">
        <title>Depth-based differentiation of microbial function through sediment-hosted aquifers and enrichment of novel symbionts in the deep terrestrial subsurface.</title>
        <authorList>
            <person name="Probst A.J."/>
            <person name="Ladd B."/>
            <person name="Jarett J.K."/>
            <person name="Geller-Mcgrath D.E."/>
            <person name="Sieber C.M.K."/>
            <person name="Emerson J.B."/>
            <person name="Anantharaman K."/>
            <person name="Thomas B.C."/>
            <person name="Malmstrom R."/>
            <person name="Stieglmeier M."/>
            <person name="Klingl A."/>
            <person name="Woyke T."/>
            <person name="Ryan C.M."/>
            <person name="Banfield J.F."/>
        </authorList>
    </citation>
    <scope>NUCLEOTIDE SEQUENCE [LARGE SCALE GENOMIC DNA]</scope>
</reference>
<keyword evidence="1" id="KW-0812">Transmembrane</keyword>
<keyword evidence="1" id="KW-0472">Membrane</keyword>